<feature type="non-terminal residue" evidence="2">
    <location>
        <position position="1"/>
    </location>
</feature>
<accession>A0A0S7EYD7</accession>
<name>A0A0S7EYD7_9TELE</name>
<dbReference type="AlphaFoldDB" id="A0A0S7EYD7"/>
<reference evidence="2" key="1">
    <citation type="submission" date="2014-12" db="EMBL/GenBank/DDBJ databases">
        <title>Parallel Evolution in Life History Adaptation Evident in the Tissue-Specific Poeciliopsis prolifica transcriptome.</title>
        <authorList>
            <person name="Jue N.K."/>
            <person name="Foley R.J."/>
            <person name="Obergfell C."/>
            <person name="Reznick D.N."/>
            <person name="O'Neill R.J."/>
            <person name="O'Neill M.J."/>
        </authorList>
    </citation>
    <scope>NUCLEOTIDE SEQUENCE</scope>
</reference>
<protein>
    <submittedName>
        <fullName evidence="2">PPUP7630</fullName>
    </submittedName>
</protein>
<organism evidence="2">
    <name type="scientific">Poeciliopsis prolifica</name>
    <name type="common">blackstripe livebearer</name>
    <dbReference type="NCBI Taxonomy" id="188132"/>
    <lineage>
        <taxon>Eukaryota</taxon>
        <taxon>Metazoa</taxon>
        <taxon>Chordata</taxon>
        <taxon>Craniata</taxon>
        <taxon>Vertebrata</taxon>
        <taxon>Euteleostomi</taxon>
        <taxon>Actinopterygii</taxon>
        <taxon>Neopterygii</taxon>
        <taxon>Teleostei</taxon>
        <taxon>Neoteleostei</taxon>
        <taxon>Acanthomorphata</taxon>
        <taxon>Ovalentaria</taxon>
        <taxon>Atherinomorphae</taxon>
        <taxon>Cyprinodontiformes</taxon>
        <taxon>Poeciliidae</taxon>
        <taxon>Poeciliinae</taxon>
        <taxon>Poeciliopsis</taxon>
    </lineage>
</organism>
<gene>
    <name evidence="2" type="primary">PPUP7630</name>
</gene>
<sequence>PLGSQDSLQSQPLVSSDRCKPLVCSSSESASKDASESLSAPQKDARGGSLVGQRLWTMFPVLFDYFSRYNWQGTTLFNDFLVSNQWVVMFYSQAAAVCCPGANRCVNIPQNQVNQLTKRALLAD</sequence>
<feature type="compositionally biased region" description="Polar residues" evidence="1">
    <location>
        <begin position="1"/>
        <end position="14"/>
    </location>
</feature>
<feature type="region of interest" description="Disordered" evidence="1">
    <location>
        <begin position="1"/>
        <end position="48"/>
    </location>
</feature>
<evidence type="ECO:0000256" key="1">
    <source>
        <dbReference type="SAM" id="MobiDB-lite"/>
    </source>
</evidence>
<proteinExistence type="predicted"/>
<dbReference type="EMBL" id="GBYX01475039">
    <property type="protein sequence ID" value="JAO06634.1"/>
    <property type="molecule type" value="Transcribed_RNA"/>
</dbReference>
<evidence type="ECO:0000313" key="2">
    <source>
        <dbReference type="EMBL" id="JAO06634.1"/>
    </source>
</evidence>